<dbReference type="Proteomes" id="UP000447873">
    <property type="component" value="Unassembled WGS sequence"/>
</dbReference>
<name>A0A8H3UIG8_VENIN</name>
<sequence length="273" mass="31028">MASALEIASTMEFENRELQPEARILACLETLPKVHNEEEFDDYFTETFNAACHNQGLVDEEHAQIAEAWLSKVKISHDSNEDAEDADEKVLRAFPLLRDVESLPLLEDFCNDDKKNWEMVQWIMQPMVKVLQEGSIQMYLIRRRKWYVRHGDSKKAKARLARPPGLADRGRRACPAIPSVWWVNDDNGDEEAPTTESWPSVEDDLEAYFKCIMSVAFNSPRIAHIDAATRLGFGVLASPSSFTEAEILALPSSKPEVWEKLKGILEHTKVVEA</sequence>
<dbReference type="AlphaFoldDB" id="A0A8H3UIG8"/>
<evidence type="ECO:0000313" key="2">
    <source>
        <dbReference type="Proteomes" id="UP000447873"/>
    </source>
</evidence>
<evidence type="ECO:0000313" key="1">
    <source>
        <dbReference type="EMBL" id="KAE9971357.1"/>
    </source>
</evidence>
<dbReference type="EMBL" id="WNWS01000301">
    <property type="protein sequence ID" value="KAE9971357.1"/>
    <property type="molecule type" value="Genomic_DNA"/>
</dbReference>
<reference evidence="1 2" key="1">
    <citation type="submission" date="2018-12" db="EMBL/GenBank/DDBJ databases">
        <title>Venturia inaequalis Genome Resource.</title>
        <authorList>
            <person name="Lichtner F.J."/>
        </authorList>
    </citation>
    <scope>NUCLEOTIDE SEQUENCE [LARGE SCALE GENOMIC DNA]</scope>
    <source>
        <strain evidence="1 2">120213</strain>
    </source>
</reference>
<proteinExistence type="predicted"/>
<accession>A0A8H3UIG8</accession>
<protein>
    <submittedName>
        <fullName evidence="1">Uncharacterized protein</fullName>
    </submittedName>
</protein>
<comment type="caution">
    <text evidence="1">The sequence shown here is derived from an EMBL/GenBank/DDBJ whole genome shotgun (WGS) entry which is preliminary data.</text>
</comment>
<gene>
    <name evidence="1" type="ORF">EG328_005718</name>
</gene>
<organism evidence="1 2">
    <name type="scientific">Venturia inaequalis</name>
    <name type="common">Apple scab fungus</name>
    <dbReference type="NCBI Taxonomy" id="5025"/>
    <lineage>
        <taxon>Eukaryota</taxon>
        <taxon>Fungi</taxon>
        <taxon>Dikarya</taxon>
        <taxon>Ascomycota</taxon>
        <taxon>Pezizomycotina</taxon>
        <taxon>Dothideomycetes</taxon>
        <taxon>Pleosporomycetidae</taxon>
        <taxon>Venturiales</taxon>
        <taxon>Venturiaceae</taxon>
        <taxon>Venturia</taxon>
    </lineage>
</organism>